<dbReference type="Proteomes" id="UP000621386">
    <property type="component" value="Unassembled WGS sequence"/>
</dbReference>
<feature type="signal peptide" evidence="2">
    <location>
        <begin position="1"/>
        <end position="30"/>
    </location>
</feature>
<proteinExistence type="predicted"/>
<feature type="compositionally biased region" description="Polar residues" evidence="1">
    <location>
        <begin position="40"/>
        <end position="51"/>
    </location>
</feature>
<evidence type="ECO:0000256" key="1">
    <source>
        <dbReference type="SAM" id="MobiDB-lite"/>
    </source>
</evidence>
<gene>
    <name evidence="3" type="ORF">JK361_33300</name>
</gene>
<evidence type="ECO:0000313" key="4">
    <source>
        <dbReference type="Proteomes" id="UP000621386"/>
    </source>
</evidence>
<protein>
    <recommendedName>
        <fullName evidence="5">Lipoprotein</fullName>
    </recommendedName>
</protein>
<feature type="chain" id="PRO_5045322812" description="Lipoprotein" evidence="2">
    <location>
        <begin position="31"/>
        <end position="194"/>
    </location>
</feature>
<sequence length="194" mass="21126">MLTTLRSRNRRTASALVALAAITMAGGCSSDDGLKAAPSPTRSSAKPTTTESSDEAQARMAVVAAYQNLNSEQIKAYAKASLAGTQVAKYATGKELRDVKDAVFVNMQNGIVFRGEPKITARGIDVVLHLDKSPKQATLRLCFDLNTWEPFYKKTGKSAAAPNQVKRYPITANLQQQTEQWQVTDERADKESKC</sequence>
<dbReference type="PROSITE" id="PS51257">
    <property type="entry name" value="PROKAR_LIPOPROTEIN"/>
    <property type="match status" value="1"/>
</dbReference>
<keyword evidence="2" id="KW-0732">Signal</keyword>
<accession>A0ABS1PBH5</accession>
<evidence type="ECO:0000313" key="3">
    <source>
        <dbReference type="EMBL" id="MBL1109402.1"/>
    </source>
</evidence>
<dbReference type="EMBL" id="JAERRH010000019">
    <property type="protein sequence ID" value="MBL1109402.1"/>
    <property type="molecule type" value="Genomic_DNA"/>
</dbReference>
<evidence type="ECO:0008006" key="5">
    <source>
        <dbReference type="Google" id="ProtNLM"/>
    </source>
</evidence>
<comment type="caution">
    <text evidence="3">The sequence shown here is derived from an EMBL/GenBank/DDBJ whole genome shotgun (WGS) entry which is preliminary data.</text>
</comment>
<dbReference type="RefSeq" id="WP_201825486.1">
    <property type="nucleotide sequence ID" value="NZ_JAERRH010000019.1"/>
</dbReference>
<keyword evidence="4" id="KW-1185">Reference proteome</keyword>
<organism evidence="3 4">
    <name type="scientific">Streptomyces musisoli</name>
    <dbReference type="NCBI Taxonomy" id="2802280"/>
    <lineage>
        <taxon>Bacteria</taxon>
        <taxon>Bacillati</taxon>
        <taxon>Actinomycetota</taxon>
        <taxon>Actinomycetes</taxon>
        <taxon>Kitasatosporales</taxon>
        <taxon>Streptomycetaceae</taxon>
        <taxon>Streptomyces</taxon>
    </lineage>
</organism>
<name>A0ABS1PBH5_9ACTN</name>
<evidence type="ECO:0000256" key="2">
    <source>
        <dbReference type="SAM" id="SignalP"/>
    </source>
</evidence>
<feature type="region of interest" description="Disordered" evidence="1">
    <location>
        <begin position="31"/>
        <end position="54"/>
    </location>
</feature>
<reference evidence="3 4" key="1">
    <citation type="submission" date="2021-01" db="EMBL/GenBank/DDBJ databases">
        <title>WGS of actinomycetes isolated from Thailand.</title>
        <authorList>
            <person name="Thawai C."/>
        </authorList>
    </citation>
    <scope>NUCLEOTIDE SEQUENCE [LARGE SCALE GENOMIC DNA]</scope>
    <source>
        <strain evidence="3 4">CH5-8</strain>
    </source>
</reference>